<proteinExistence type="predicted"/>
<organism evidence="3 4">
    <name type="scientific">Labrys monachus</name>
    <dbReference type="NCBI Taxonomy" id="217067"/>
    <lineage>
        <taxon>Bacteria</taxon>
        <taxon>Pseudomonadati</taxon>
        <taxon>Pseudomonadota</taxon>
        <taxon>Alphaproteobacteria</taxon>
        <taxon>Hyphomicrobiales</taxon>
        <taxon>Xanthobacteraceae</taxon>
        <taxon>Labrys</taxon>
    </lineage>
</organism>
<protein>
    <submittedName>
        <fullName evidence="3">Transposase/DNA-directed RNA polymerase subunit RPC12/RpoP</fullName>
    </submittedName>
</protein>
<accession>A0ABU0FGJ0</accession>
<reference evidence="3 4" key="1">
    <citation type="submission" date="2023-07" db="EMBL/GenBank/DDBJ databases">
        <title>Genomic Encyclopedia of Type Strains, Phase IV (KMG-IV): sequencing the most valuable type-strain genomes for metagenomic binning, comparative biology and taxonomic classification.</title>
        <authorList>
            <person name="Goeker M."/>
        </authorList>
    </citation>
    <scope>NUCLEOTIDE SEQUENCE [LARGE SCALE GENOMIC DNA]</scope>
    <source>
        <strain evidence="3 4">DSM 5896</strain>
    </source>
</reference>
<dbReference type="EMBL" id="JAUSVK010000001">
    <property type="protein sequence ID" value="MDQ0393492.1"/>
    <property type="molecule type" value="Genomic_DNA"/>
</dbReference>
<evidence type="ECO:0000313" key="2">
    <source>
        <dbReference type="EMBL" id="MDQ0393492.1"/>
    </source>
</evidence>
<dbReference type="EMBL" id="JAUSVK010000001">
    <property type="protein sequence ID" value="MDQ0393732.1"/>
    <property type="molecule type" value="Genomic_DNA"/>
</dbReference>
<dbReference type="Proteomes" id="UP001237448">
    <property type="component" value="Unassembled WGS sequence"/>
</dbReference>
<comment type="caution">
    <text evidence="3">The sequence shown here is derived from an EMBL/GenBank/DDBJ whole genome shotgun (WGS) entry which is preliminary data.</text>
</comment>
<evidence type="ECO:0000259" key="1">
    <source>
        <dbReference type="Pfam" id="PF06527"/>
    </source>
</evidence>
<evidence type="ECO:0000313" key="3">
    <source>
        <dbReference type="EMBL" id="MDQ0393732.1"/>
    </source>
</evidence>
<sequence length="507" mass="57952">MPWSEKDLFEVELFDPPAGELAIVQRPKLPGVTVPLRDEALASWLLRYAEPFGVSPEDLLLRRADIELAGRGDWWRRPPPALLEHLAQATGVDAMVLTELTLWPGDEETDDPRDRFAGLRFRAQGATSRRKRRIAVCPHCLMDDPVPYVRRDWATGWTMICPDHSEVLVGACPECGHRLKLPALSSQDYFAPDRCTHCGFRLTAMAAREAHPAAVALHRQLRAAHDSGTFVMPDRERLAWPEAIALFDVLLGAIWIETRPVTRRRLFERIERDFGPGTLGPEPAGSYEGLLILAWILDGWPDRVRTTIAIVQGPRPRRQLDRWQHLDGATRQVLLDLLLAIWPDQKHPDDRAWWRDWIENLPESGDELRARAAIDRFPHRRARLMALADVRDGMPVELAAEAAGIIPRTLYIWLKRGAKAGLESALDRQRGALNQAQAVEIAQWIAEAPTNQPHWRSNRVRNEIFRRFGLEVSLEVASRLLRKHGPWVRRRVSAPRRWSRDDARFHD</sequence>
<gene>
    <name evidence="2" type="ORF">J3R73_003284</name>
    <name evidence="3" type="ORF">J3R73_003524</name>
</gene>
<keyword evidence="4" id="KW-1185">Reference proteome</keyword>
<dbReference type="Pfam" id="PF06527">
    <property type="entry name" value="TniQ"/>
    <property type="match status" value="1"/>
</dbReference>
<dbReference type="InterPro" id="IPR009057">
    <property type="entry name" value="Homeodomain-like_sf"/>
</dbReference>
<dbReference type="InterPro" id="IPR009492">
    <property type="entry name" value="TniQ"/>
</dbReference>
<feature type="domain" description="TniQ" evidence="1">
    <location>
        <begin position="34"/>
        <end position="167"/>
    </location>
</feature>
<dbReference type="SUPFAM" id="SSF46689">
    <property type="entry name" value="Homeodomain-like"/>
    <property type="match status" value="1"/>
</dbReference>
<name>A0ABU0FGJ0_9HYPH</name>
<evidence type="ECO:0000313" key="4">
    <source>
        <dbReference type="Proteomes" id="UP001237448"/>
    </source>
</evidence>
<dbReference type="RefSeq" id="WP_307428911.1">
    <property type="nucleotide sequence ID" value="NZ_JAUSVK010000001.1"/>
</dbReference>